<protein>
    <submittedName>
        <fullName evidence="2">Putative Member of phage protein family found in lysis cassettes</fullName>
    </submittedName>
</protein>
<gene>
    <name evidence="2" type="ORF">PROAA_610040</name>
</gene>
<reference evidence="2 3" key="1">
    <citation type="submission" date="2016-06" db="EMBL/GenBank/DDBJ databases">
        <authorList>
            <person name="Kjaerup R.B."/>
            <person name="Dalgaard T.S."/>
            <person name="Juul-Madsen H.R."/>
        </authorList>
    </citation>
    <scope>NUCLEOTIDE SEQUENCE [LARGE SCALE GENOMIC DNA]</scope>
    <source>
        <strain evidence="2">2</strain>
    </source>
</reference>
<evidence type="ECO:0000313" key="3">
    <source>
        <dbReference type="Proteomes" id="UP000199600"/>
    </source>
</evidence>
<feature type="transmembrane region" description="Helical" evidence="1">
    <location>
        <begin position="6"/>
        <end position="26"/>
    </location>
</feature>
<dbReference type="EMBL" id="FLQY01000364">
    <property type="protein sequence ID" value="SBT10680.1"/>
    <property type="molecule type" value="Genomic_DNA"/>
</dbReference>
<keyword evidence="1" id="KW-0812">Transmembrane</keyword>
<keyword evidence="1" id="KW-0472">Membrane</keyword>
<dbReference type="Proteomes" id="UP000199600">
    <property type="component" value="Unassembled WGS sequence"/>
</dbReference>
<sequence>MTDQTFVNMIIAGLLSAISFILKVIWDGLRELQKADVELTGQIGRVRLMMSDSYIKKEDFDRMANALFAKLDKIENKLDGKADKIKRNDT</sequence>
<accession>A0A1A8Y0J1</accession>
<dbReference type="AlphaFoldDB" id="A0A1A8Y0J1"/>
<name>A0A1A8Y0J1_9RHOO</name>
<evidence type="ECO:0000313" key="2">
    <source>
        <dbReference type="EMBL" id="SBT10680.1"/>
    </source>
</evidence>
<evidence type="ECO:0000256" key="1">
    <source>
        <dbReference type="SAM" id="Phobius"/>
    </source>
</evidence>
<keyword evidence="1" id="KW-1133">Transmembrane helix</keyword>
<organism evidence="2 3">
    <name type="scientific">Candidatus Propionivibrio aalborgensis</name>
    <dbReference type="NCBI Taxonomy" id="1860101"/>
    <lineage>
        <taxon>Bacteria</taxon>
        <taxon>Pseudomonadati</taxon>
        <taxon>Pseudomonadota</taxon>
        <taxon>Betaproteobacteria</taxon>
        <taxon>Rhodocyclales</taxon>
        <taxon>Rhodocyclaceae</taxon>
        <taxon>Propionivibrio</taxon>
    </lineage>
</organism>
<keyword evidence="3" id="KW-1185">Reference proteome</keyword>
<proteinExistence type="predicted"/>